<proteinExistence type="predicted"/>
<accession>A0A0M3QZR9</accession>
<gene>
    <name evidence="1" type="ORF">Dbus_chrXg1715</name>
</gene>
<dbReference type="EMBL" id="CP012528">
    <property type="protein sequence ID" value="ALC49859.1"/>
    <property type="molecule type" value="Genomic_DNA"/>
</dbReference>
<sequence length="54" mass="6077">MGQNHYIKPGQVLGTFNLDSGSLHVRQEDSKRPISSKLNIIFVPAPMDNIDIRK</sequence>
<organism evidence="1 2">
    <name type="scientific">Drosophila busckii</name>
    <name type="common">Fruit fly</name>
    <dbReference type="NCBI Taxonomy" id="30019"/>
    <lineage>
        <taxon>Eukaryota</taxon>
        <taxon>Metazoa</taxon>
        <taxon>Ecdysozoa</taxon>
        <taxon>Arthropoda</taxon>
        <taxon>Hexapoda</taxon>
        <taxon>Insecta</taxon>
        <taxon>Pterygota</taxon>
        <taxon>Neoptera</taxon>
        <taxon>Endopterygota</taxon>
        <taxon>Diptera</taxon>
        <taxon>Brachycera</taxon>
        <taxon>Muscomorpha</taxon>
        <taxon>Ephydroidea</taxon>
        <taxon>Drosophilidae</taxon>
        <taxon>Drosophila</taxon>
    </lineage>
</organism>
<protein>
    <submittedName>
        <fullName evidence="1">CG12481</fullName>
    </submittedName>
</protein>
<dbReference type="AlphaFoldDB" id="A0A0M3QZR9"/>
<evidence type="ECO:0000313" key="2">
    <source>
        <dbReference type="Proteomes" id="UP000494163"/>
    </source>
</evidence>
<evidence type="ECO:0000313" key="1">
    <source>
        <dbReference type="EMBL" id="ALC49859.1"/>
    </source>
</evidence>
<name>A0A0M3QZR9_DROBS</name>
<keyword evidence="2" id="KW-1185">Reference proteome</keyword>
<dbReference type="Proteomes" id="UP000494163">
    <property type="component" value="Chromosome X"/>
</dbReference>
<dbReference type="OrthoDB" id="7882699at2759"/>
<reference evidence="1 2" key="1">
    <citation type="submission" date="2015-08" db="EMBL/GenBank/DDBJ databases">
        <title>Ancestral chromatin configuration constrains chromatin evolution on differentiating sex chromosomes in Drosophila.</title>
        <authorList>
            <person name="Zhou Q."/>
            <person name="Bachtrog D."/>
        </authorList>
    </citation>
    <scope>NUCLEOTIDE SEQUENCE [LARGE SCALE GENOMIC DNA]</scope>
    <source>
        <tissue evidence="1">Whole larvae</tissue>
    </source>
</reference>